<reference evidence="1 2" key="1">
    <citation type="submission" date="2024-09" db="EMBL/GenBank/DDBJ databases">
        <authorList>
            <person name="Sun Q."/>
            <person name="Mori K."/>
        </authorList>
    </citation>
    <scope>NUCLEOTIDE SEQUENCE [LARGE SCALE GENOMIC DNA]</scope>
    <source>
        <strain evidence="1 2">NCAIM B.02301</strain>
    </source>
</reference>
<evidence type="ECO:0000313" key="2">
    <source>
        <dbReference type="Proteomes" id="UP001589833"/>
    </source>
</evidence>
<protein>
    <submittedName>
        <fullName evidence="1">Uncharacterized protein</fullName>
    </submittedName>
</protein>
<name>A0ABV6NJG0_9BACI</name>
<keyword evidence="2" id="KW-1185">Reference proteome</keyword>
<dbReference type="Proteomes" id="UP001589833">
    <property type="component" value="Unassembled WGS sequence"/>
</dbReference>
<sequence length="80" mass="9547">MFIDKWVGQGVYHSIDGQNWYRNGMILGQTGTRKDDQCYGFYRDVLIQDENAYIFFIFHIEVEISKQMKALMSSNDHLYR</sequence>
<evidence type="ECO:0000313" key="1">
    <source>
        <dbReference type="EMBL" id="MFC0560900.1"/>
    </source>
</evidence>
<organism evidence="1 2">
    <name type="scientific">Halalkalibacter alkalisediminis</name>
    <dbReference type="NCBI Taxonomy" id="935616"/>
    <lineage>
        <taxon>Bacteria</taxon>
        <taxon>Bacillati</taxon>
        <taxon>Bacillota</taxon>
        <taxon>Bacilli</taxon>
        <taxon>Bacillales</taxon>
        <taxon>Bacillaceae</taxon>
        <taxon>Halalkalibacter</taxon>
    </lineage>
</organism>
<dbReference type="EMBL" id="JBHLTR010000047">
    <property type="protein sequence ID" value="MFC0560900.1"/>
    <property type="molecule type" value="Genomic_DNA"/>
</dbReference>
<dbReference type="RefSeq" id="WP_273848137.1">
    <property type="nucleotide sequence ID" value="NZ_JAQQWT010000052.1"/>
</dbReference>
<gene>
    <name evidence="1" type="ORF">ACFFH4_18260</name>
</gene>
<comment type="caution">
    <text evidence="1">The sequence shown here is derived from an EMBL/GenBank/DDBJ whole genome shotgun (WGS) entry which is preliminary data.</text>
</comment>
<accession>A0ABV6NJG0</accession>
<proteinExistence type="predicted"/>